<evidence type="ECO:0000313" key="5">
    <source>
        <dbReference type="Proteomes" id="UP000317039"/>
    </source>
</evidence>
<dbReference type="InterPro" id="IPR002918">
    <property type="entry name" value="Lipase_EstA/Esterase_EstB"/>
</dbReference>
<reference evidence="3 4" key="1">
    <citation type="submission" date="2018-06" db="EMBL/GenBank/DDBJ databases">
        <authorList>
            <consortium name="Pathogen Informatics"/>
            <person name="Doyle S."/>
        </authorList>
    </citation>
    <scope>NUCLEOTIDE SEQUENCE [LARGE SCALE GENOMIC DNA]</scope>
    <source>
        <strain evidence="3 4">NCTC1934</strain>
    </source>
</reference>
<evidence type="ECO:0000256" key="1">
    <source>
        <dbReference type="SAM" id="SignalP"/>
    </source>
</evidence>
<dbReference type="GO" id="GO:0016042">
    <property type="term" value="P:lipid catabolic process"/>
    <property type="evidence" value="ECO:0007669"/>
    <property type="project" value="InterPro"/>
</dbReference>
<feature type="signal peptide" evidence="1">
    <location>
        <begin position="1"/>
        <end position="32"/>
    </location>
</feature>
<dbReference type="AlphaFoldDB" id="A0A378YGR5"/>
<dbReference type="Gene3D" id="3.40.50.1820">
    <property type="entry name" value="alpha/beta hydrolase"/>
    <property type="match status" value="1"/>
</dbReference>
<dbReference type="EMBL" id="CP041695">
    <property type="protein sequence ID" value="QDP82192.1"/>
    <property type="molecule type" value="Genomic_DNA"/>
</dbReference>
<keyword evidence="3" id="KW-0378">Hydrolase</keyword>
<evidence type="ECO:0000313" key="2">
    <source>
        <dbReference type="EMBL" id="QDP82192.1"/>
    </source>
</evidence>
<dbReference type="STRING" id="1406858.GCA_000710895_06050"/>
<protein>
    <submittedName>
        <fullName evidence="3">Extracellular esterase estB</fullName>
        <ecNumber evidence="3">3.1.1.3</ecNumber>
    </submittedName>
    <submittedName>
        <fullName evidence="2">Lipase</fullName>
    </submittedName>
</protein>
<gene>
    <name evidence="3" type="primary">estB_2</name>
    <name evidence="2" type="ORF">FOH10_29130</name>
    <name evidence="3" type="ORF">NCTC1934_02157</name>
</gene>
<feature type="chain" id="PRO_5036071394" evidence="1">
    <location>
        <begin position="33"/>
        <end position="320"/>
    </location>
</feature>
<sequence length="320" mass="33470">MRRTLFRRSPGTLLIMAVLAALWTAASTPARAEYPVVYNFFAGIPNELAVPGGALPGSNDWNCEPTAAHPNPVVLLHGTAGGAQTNWGAYVPLLANEGYCVYALTYGSLDVPWPLSAMGGMRPLPESAAQVGAFVDRVLAATGAARVDFVAHSQGNIVGNYYIKRLGGAGTVDKFVGIAPPWRGLFGDQMRVIRAFGRELGVDADSVDKMAAMGLVCQACPQMLGGSTFLDALNADGVYHPSVTYTNIATSYDEGVFPSVALVPGPNATNILVQDGCPTDFSDHMAIAGSSRTAAFALNALDPTQLRNVPCGLIPPLTGS</sequence>
<dbReference type="InterPro" id="IPR029058">
    <property type="entry name" value="AB_hydrolase_fold"/>
</dbReference>
<dbReference type="EC" id="3.1.1.3" evidence="3"/>
<dbReference type="KEGG" id="nod:FOH10_29130"/>
<dbReference type="OrthoDB" id="8871309at2"/>
<dbReference type="PANTHER" id="PTHR32015">
    <property type="entry name" value="FASTING INDUCED LIPASE"/>
    <property type="match status" value="1"/>
</dbReference>
<dbReference type="SUPFAM" id="SSF53474">
    <property type="entry name" value="alpha/beta-Hydrolases"/>
    <property type="match status" value="1"/>
</dbReference>
<keyword evidence="1" id="KW-0732">Signal</keyword>
<organism evidence="3 4">
    <name type="scientific">Nocardia otitidiscaviarum</name>
    <dbReference type="NCBI Taxonomy" id="1823"/>
    <lineage>
        <taxon>Bacteria</taxon>
        <taxon>Bacillati</taxon>
        <taxon>Actinomycetota</taxon>
        <taxon>Actinomycetes</taxon>
        <taxon>Mycobacteriales</taxon>
        <taxon>Nocardiaceae</taxon>
        <taxon>Nocardia</taxon>
    </lineage>
</organism>
<dbReference type="RefSeq" id="WP_051036737.1">
    <property type="nucleotide sequence ID" value="NZ_CP041695.1"/>
</dbReference>
<dbReference type="GeneID" id="80336424"/>
<dbReference type="Pfam" id="PF01674">
    <property type="entry name" value="Lipase_2"/>
    <property type="match status" value="1"/>
</dbReference>
<keyword evidence="4" id="KW-1185">Reference proteome</keyword>
<reference evidence="2 5" key="2">
    <citation type="submission" date="2019-07" db="EMBL/GenBank/DDBJ databases">
        <title>Complete Genome Sequence and Methylome Analysis of Nocardia otitidis-caviarum NEB252.</title>
        <authorList>
            <person name="Fomenkov A."/>
            <person name="Anton B.P."/>
            <person name="Vincze T."/>
            <person name="Roberts R.J."/>
        </authorList>
    </citation>
    <scope>NUCLEOTIDE SEQUENCE [LARGE SCALE GENOMIC DNA]</scope>
    <source>
        <strain evidence="2 5">NEB252</strain>
    </source>
</reference>
<proteinExistence type="predicted"/>
<accession>A0A378YGR5</accession>
<evidence type="ECO:0000313" key="4">
    <source>
        <dbReference type="Proteomes" id="UP000255467"/>
    </source>
</evidence>
<dbReference type="PANTHER" id="PTHR32015:SF1">
    <property type="entry name" value="LIPASE"/>
    <property type="match status" value="1"/>
</dbReference>
<dbReference type="Proteomes" id="UP000255467">
    <property type="component" value="Unassembled WGS sequence"/>
</dbReference>
<dbReference type="Proteomes" id="UP000317039">
    <property type="component" value="Chromosome"/>
</dbReference>
<name>A0A378YGR5_9NOCA</name>
<dbReference type="EMBL" id="UGRY01000002">
    <property type="protein sequence ID" value="SUA75599.1"/>
    <property type="molecule type" value="Genomic_DNA"/>
</dbReference>
<evidence type="ECO:0000313" key="3">
    <source>
        <dbReference type="EMBL" id="SUA75599.1"/>
    </source>
</evidence>
<dbReference type="GO" id="GO:0004806">
    <property type="term" value="F:triacylglycerol lipase activity"/>
    <property type="evidence" value="ECO:0007669"/>
    <property type="project" value="UniProtKB-EC"/>
</dbReference>